<dbReference type="HOGENOM" id="CLU_3087585_0_0_1"/>
<name>A0A0C9WJR6_9AGAR</name>
<keyword evidence="2" id="KW-1185">Reference proteome</keyword>
<dbReference type="AlphaFoldDB" id="A0A0C9WJR6"/>
<proteinExistence type="predicted"/>
<evidence type="ECO:0000313" key="2">
    <source>
        <dbReference type="Proteomes" id="UP000054477"/>
    </source>
</evidence>
<reference evidence="2" key="2">
    <citation type="submission" date="2015-01" db="EMBL/GenBank/DDBJ databases">
        <title>Evolutionary Origins and Diversification of the Mycorrhizal Mutualists.</title>
        <authorList>
            <consortium name="DOE Joint Genome Institute"/>
            <consortium name="Mycorrhizal Genomics Consortium"/>
            <person name="Kohler A."/>
            <person name="Kuo A."/>
            <person name="Nagy L.G."/>
            <person name="Floudas D."/>
            <person name="Copeland A."/>
            <person name="Barry K.W."/>
            <person name="Cichocki N."/>
            <person name="Veneault-Fourrey C."/>
            <person name="LaButti K."/>
            <person name="Lindquist E.A."/>
            <person name="Lipzen A."/>
            <person name="Lundell T."/>
            <person name="Morin E."/>
            <person name="Murat C."/>
            <person name="Riley R."/>
            <person name="Ohm R."/>
            <person name="Sun H."/>
            <person name="Tunlid A."/>
            <person name="Henrissat B."/>
            <person name="Grigoriev I.V."/>
            <person name="Hibbett D.S."/>
            <person name="Martin F."/>
        </authorList>
    </citation>
    <scope>NUCLEOTIDE SEQUENCE [LARGE SCALE GENOMIC DNA]</scope>
    <source>
        <strain evidence="2">LaAM-08-1</strain>
    </source>
</reference>
<reference evidence="1 2" key="1">
    <citation type="submission" date="2014-04" db="EMBL/GenBank/DDBJ databases">
        <authorList>
            <consortium name="DOE Joint Genome Institute"/>
            <person name="Kuo A."/>
            <person name="Kohler A."/>
            <person name="Nagy L.G."/>
            <person name="Floudas D."/>
            <person name="Copeland A."/>
            <person name="Barry K.W."/>
            <person name="Cichocki N."/>
            <person name="Veneault-Fourrey C."/>
            <person name="LaButti K."/>
            <person name="Lindquist E.A."/>
            <person name="Lipzen A."/>
            <person name="Lundell T."/>
            <person name="Morin E."/>
            <person name="Murat C."/>
            <person name="Sun H."/>
            <person name="Tunlid A."/>
            <person name="Henrissat B."/>
            <person name="Grigoriev I.V."/>
            <person name="Hibbett D.S."/>
            <person name="Martin F."/>
            <person name="Nordberg H.P."/>
            <person name="Cantor M.N."/>
            <person name="Hua S.X."/>
        </authorList>
    </citation>
    <scope>NUCLEOTIDE SEQUENCE [LARGE SCALE GENOMIC DNA]</scope>
    <source>
        <strain evidence="1 2">LaAM-08-1</strain>
    </source>
</reference>
<gene>
    <name evidence="1" type="ORF">K443DRAFT_683207</name>
</gene>
<organism evidence="1 2">
    <name type="scientific">Laccaria amethystina LaAM-08-1</name>
    <dbReference type="NCBI Taxonomy" id="1095629"/>
    <lineage>
        <taxon>Eukaryota</taxon>
        <taxon>Fungi</taxon>
        <taxon>Dikarya</taxon>
        <taxon>Basidiomycota</taxon>
        <taxon>Agaricomycotina</taxon>
        <taxon>Agaricomycetes</taxon>
        <taxon>Agaricomycetidae</taxon>
        <taxon>Agaricales</taxon>
        <taxon>Agaricineae</taxon>
        <taxon>Hydnangiaceae</taxon>
        <taxon>Laccaria</taxon>
    </lineage>
</organism>
<sequence>MISLEFVGLPNQVGYCGYVLLGKSDDSASEMRTKTSITTSTGRGLCWPWRQS</sequence>
<dbReference type="EMBL" id="KN838765">
    <property type="protein sequence ID" value="KIJ95159.1"/>
    <property type="molecule type" value="Genomic_DNA"/>
</dbReference>
<dbReference type="Proteomes" id="UP000054477">
    <property type="component" value="Unassembled WGS sequence"/>
</dbReference>
<protein>
    <submittedName>
        <fullName evidence="1">Uncharacterized protein</fullName>
    </submittedName>
</protein>
<accession>A0A0C9WJR6</accession>
<evidence type="ECO:0000313" key="1">
    <source>
        <dbReference type="EMBL" id="KIJ95159.1"/>
    </source>
</evidence>